<dbReference type="SUPFAM" id="SSF54913">
    <property type="entry name" value="GlnB-like"/>
    <property type="match status" value="1"/>
</dbReference>
<evidence type="ECO:0008006" key="3">
    <source>
        <dbReference type="Google" id="ProtNLM"/>
    </source>
</evidence>
<dbReference type="EMBL" id="FNLN01000022">
    <property type="protein sequence ID" value="SDU07646.1"/>
    <property type="molecule type" value="Genomic_DNA"/>
</dbReference>
<dbReference type="GO" id="GO:0006808">
    <property type="term" value="P:regulation of nitrogen utilization"/>
    <property type="evidence" value="ECO:0007669"/>
    <property type="project" value="InterPro"/>
</dbReference>
<dbReference type="Proteomes" id="UP000182882">
    <property type="component" value="Unassembled WGS sequence"/>
</dbReference>
<evidence type="ECO:0000313" key="1">
    <source>
        <dbReference type="EMBL" id="SDU07646.1"/>
    </source>
</evidence>
<dbReference type="AlphaFoldDB" id="A0A1H2FJW5"/>
<dbReference type="InterPro" id="IPR011322">
    <property type="entry name" value="N-reg_PII-like_a/b"/>
</dbReference>
<dbReference type="Gene3D" id="3.30.70.120">
    <property type="match status" value="1"/>
</dbReference>
<organism evidence="1 2">
    <name type="scientific">Nitrosomonas ureae</name>
    <dbReference type="NCBI Taxonomy" id="44577"/>
    <lineage>
        <taxon>Bacteria</taxon>
        <taxon>Pseudomonadati</taxon>
        <taxon>Pseudomonadota</taxon>
        <taxon>Betaproteobacteria</taxon>
        <taxon>Nitrosomonadales</taxon>
        <taxon>Nitrosomonadaceae</taxon>
        <taxon>Nitrosomonas</taxon>
    </lineage>
</organism>
<proteinExistence type="predicted"/>
<dbReference type="Pfam" id="PF00543">
    <property type="entry name" value="P-II"/>
    <property type="match status" value="1"/>
</dbReference>
<protein>
    <recommendedName>
        <fullName evidence="3">Nitrogen regulatory protein P-II family</fullName>
    </recommendedName>
</protein>
<evidence type="ECO:0000313" key="2">
    <source>
        <dbReference type="Proteomes" id="UP000182882"/>
    </source>
</evidence>
<dbReference type="InterPro" id="IPR015867">
    <property type="entry name" value="N-reg_PII/ATP_PRibTrfase_C"/>
</dbReference>
<name>A0A1H2FJW5_9PROT</name>
<keyword evidence="2" id="KW-1185">Reference proteome</keyword>
<dbReference type="InterPro" id="IPR002187">
    <property type="entry name" value="N-reg_PII"/>
</dbReference>
<gene>
    <name evidence="1" type="ORF">SAMN05216406_12213</name>
</gene>
<sequence>MLRAHKINTSQSRFKLVEELNQNFLKLFSDYDVFWEEVMNNSIAMKRFEVIVEIEYHDALIELLKRSGIRGYTVIKDAGGRGARGLRNPDDRILPDENAVTIFACKEDLAQKVLNELQPAMKGFGGICMISDCHAQTHFDN</sequence>
<accession>A0A1H2FJW5</accession>
<reference evidence="2" key="1">
    <citation type="submission" date="2016-10" db="EMBL/GenBank/DDBJ databases">
        <authorList>
            <person name="Varghese N."/>
            <person name="Submissions S."/>
        </authorList>
    </citation>
    <scope>NUCLEOTIDE SEQUENCE [LARGE SCALE GENOMIC DNA]</scope>
    <source>
        <strain evidence="2">Nm10</strain>
    </source>
</reference>
<dbReference type="GO" id="GO:0030234">
    <property type="term" value="F:enzyme regulator activity"/>
    <property type="evidence" value="ECO:0007669"/>
    <property type="project" value="InterPro"/>
</dbReference>